<proteinExistence type="inferred from homology"/>
<dbReference type="AlphaFoldDB" id="A0A0D6PY42"/>
<reference evidence="4 5" key="1">
    <citation type="submission" date="2012-11" db="EMBL/GenBank/DDBJ databases">
        <title>Whole genome sequence of Gluconacetobacter europaeus NBRC3261.</title>
        <authorList>
            <person name="Azuma Y."/>
            <person name="Higashiura N."/>
            <person name="Hirakawa H."/>
            <person name="Matsushita K."/>
        </authorList>
    </citation>
    <scope>NUCLEOTIDE SEQUENCE [LARGE SCALE GENOMIC DNA]</scope>
    <source>
        <strain evidence="4 5">NBRC 3261</strain>
    </source>
</reference>
<sequence>MNNLHRNLAPISDAAWADIEQEASRTLRRYLAGRRVVDVPEARGVGLAAVDTGHTARIDSPADGVQALQRKVLPLVELRVPFSLSRDAIDDVERGALDSDWQPLKDAARKIAYAEDRAIFDGYAAAGIRGIAQDTSNAQFSLPASPRDYPAIIADGLNELRIAGVNGPYSVVLGARAFAAVSGGSEDGYPVLRHLERMIEGRIICAPAIEGAYILSTRGGDFELDIGQDVSIGYSSHSATSVELYLQESFTFRVLTTEASVVIRHAAA</sequence>
<protein>
    <submittedName>
        <fullName evidence="4">Linocin M18 bacteriocin protein</fullName>
    </submittedName>
</protein>
<evidence type="ECO:0000256" key="2">
    <source>
        <dbReference type="ARBA" id="ARBA00033743"/>
    </source>
</evidence>
<dbReference type="Proteomes" id="UP000032675">
    <property type="component" value="Unassembled WGS sequence"/>
</dbReference>
<evidence type="ECO:0000256" key="3">
    <source>
        <dbReference type="ARBA" id="ARBA00033787"/>
    </source>
</evidence>
<dbReference type="RefSeq" id="WP_048849919.1">
    <property type="nucleotide sequence ID" value="NZ_BANI01000021.1"/>
</dbReference>
<gene>
    <name evidence="4" type="ORF">Geu3261_0021_033</name>
</gene>
<dbReference type="NCBIfam" id="NF041155">
    <property type="entry name" value="encap_f1"/>
    <property type="match status" value="1"/>
</dbReference>
<dbReference type="InterPro" id="IPR007544">
    <property type="entry name" value="ENCAP"/>
</dbReference>
<dbReference type="GO" id="GO:0140737">
    <property type="term" value="C:encapsulin nanocompartment"/>
    <property type="evidence" value="ECO:0007669"/>
    <property type="project" value="UniProtKB-SubCell"/>
</dbReference>
<evidence type="ECO:0000313" key="4">
    <source>
        <dbReference type="EMBL" id="GAN95426.1"/>
    </source>
</evidence>
<name>A0A0D6PY42_KOMEU</name>
<dbReference type="EMBL" id="BANI01000021">
    <property type="protein sequence ID" value="GAN95426.1"/>
    <property type="molecule type" value="Genomic_DNA"/>
</dbReference>
<dbReference type="PANTHER" id="PTHR37165:SF1">
    <property type="entry name" value="TYPE 1 ENCAPSULIN SHELL PROTEIN"/>
    <property type="match status" value="1"/>
</dbReference>
<dbReference type="Gene3D" id="3.30.2400.30">
    <property type="match status" value="1"/>
</dbReference>
<comment type="caution">
    <text evidence="4">The sequence shown here is derived from an EMBL/GenBank/DDBJ whole genome shotgun (WGS) entry which is preliminary data.</text>
</comment>
<organism evidence="4 5">
    <name type="scientific">Komagataeibacter europaeus NBRC 3261</name>
    <dbReference type="NCBI Taxonomy" id="1234669"/>
    <lineage>
        <taxon>Bacteria</taxon>
        <taxon>Pseudomonadati</taxon>
        <taxon>Pseudomonadota</taxon>
        <taxon>Alphaproteobacteria</taxon>
        <taxon>Acetobacterales</taxon>
        <taxon>Acetobacteraceae</taxon>
        <taxon>Komagataeibacter</taxon>
    </lineage>
</organism>
<comment type="similarity">
    <text evidence="2">Belongs to the encapsulin family. Family 1 subfamily.</text>
</comment>
<dbReference type="Pfam" id="PF04454">
    <property type="entry name" value="Linocin_M18"/>
    <property type="match status" value="1"/>
</dbReference>
<evidence type="ECO:0000313" key="5">
    <source>
        <dbReference type="Proteomes" id="UP000032675"/>
    </source>
</evidence>
<keyword evidence="3" id="KW-1284">Encapsulin nanocompartment</keyword>
<comment type="subcellular location">
    <subcellularLocation>
        <location evidence="1">Encapsulin nanocompartment</location>
    </subcellularLocation>
</comment>
<dbReference type="PIRSF" id="PIRSF019254">
    <property type="entry name" value="CFP29"/>
    <property type="match status" value="1"/>
</dbReference>
<dbReference type="Gene3D" id="3.30.2320.10">
    <property type="entry name" value="hypothetical protein PF0899 domain"/>
    <property type="match status" value="1"/>
</dbReference>
<evidence type="ECO:0000256" key="1">
    <source>
        <dbReference type="ARBA" id="ARBA00033738"/>
    </source>
</evidence>
<accession>A0A0D6PY42</accession>
<dbReference type="InterPro" id="IPR051429">
    <property type="entry name" value="Encapsulin_nc"/>
</dbReference>
<dbReference type="PANTHER" id="PTHR37165">
    <property type="entry name" value="PEPTIDASE U56 FAMILY"/>
    <property type="match status" value="1"/>
</dbReference>